<evidence type="ECO:0000313" key="3">
    <source>
        <dbReference type="Proteomes" id="UP000269721"/>
    </source>
</evidence>
<evidence type="ECO:0000256" key="1">
    <source>
        <dbReference type="SAM" id="SignalP"/>
    </source>
</evidence>
<dbReference type="EMBL" id="KZ995336">
    <property type="protein sequence ID" value="RKO90877.1"/>
    <property type="molecule type" value="Genomic_DNA"/>
</dbReference>
<keyword evidence="1" id="KW-0732">Signal</keyword>
<feature type="chain" id="PRO_5020555069" evidence="1">
    <location>
        <begin position="26"/>
        <end position="121"/>
    </location>
</feature>
<keyword evidence="3" id="KW-1185">Reference proteome</keyword>
<reference evidence="3" key="1">
    <citation type="journal article" date="2018" name="Nat. Microbiol.">
        <title>Leveraging single-cell genomics to expand the fungal tree of life.</title>
        <authorList>
            <person name="Ahrendt S.R."/>
            <person name="Quandt C.A."/>
            <person name="Ciobanu D."/>
            <person name="Clum A."/>
            <person name="Salamov A."/>
            <person name="Andreopoulos B."/>
            <person name="Cheng J.F."/>
            <person name="Woyke T."/>
            <person name="Pelin A."/>
            <person name="Henrissat B."/>
            <person name="Reynolds N.K."/>
            <person name="Benny G.L."/>
            <person name="Smith M.E."/>
            <person name="James T.Y."/>
            <person name="Grigoriev I.V."/>
        </authorList>
    </citation>
    <scope>NUCLEOTIDE SEQUENCE [LARGE SCALE GENOMIC DNA]</scope>
</reference>
<protein>
    <submittedName>
        <fullName evidence="2">Uncharacterized protein</fullName>
    </submittedName>
</protein>
<accession>A0A4V1IRQ5</accession>
<organism evidence="2 3">
    <name type="scientific">Blyttiomyces helicus</name>
    <dbReference type="NCBI Taxonomy" id="388810"/>
    <lineage>
        <taxon>Eukaryota</taxon>
        <taxon>Fungi</taxon>
        <taxon>Fungi incertae sedis</taxon>
        <taxon>Chytridiomycota</taxon>
        <taxon>Chytridiomycota incertae sedis</taxon>
        <taxon>Chytridiomycetes</taxon>
        <taxon>Chytridiomycetes incertae sedis</taxon>
        <taxon>Blyttiomyces</taxon>
    </lineage>
</organism>
<sequence length="121" mass="13588">MRVHICLSTFRFICLRSGIASSAQSGHPDCDCPSPRESQFRRCKSFGFSTSDETLGFFDGLLAVRKAEVMYTWQFWVRSEPPERVQNVPLHSVASIHLLLALACCVPAALLVSPIEWQTSR</sequence>
<gene>
    <name evidence="2" type="ORF">BDK51DRAFT_51789</name>
</gene>
<dbReference type="Proteomes" id="UP000269721">
    <property type="component" value="Unassembled WGS sequence"/>
</dbReference>
<name>A0A4V1IRQ5_9FUNG</name>
<feature type="signal peptide" evidence="1">
    <location>
        <begin position="1"/>
        <end position="25"/>
    </location>
</feature>
<evidence type="ECO:0000313" key="2">
    <source>
        <dbReference type="EMBL" id="RKO90877.1"/>
    </source>
</evidence>
<dbReference type="AlphaFoldDB" id="A0A4V1IRQ5"/>
<proteinExistence type="predicted"/>